<dbReference type="EMBL" id="CAJJDO010000021">
    <property type="protein sequence ID" value="CAD8151518.1"/>
    <property type="molecule type" value="Genomic_DNA"/>
</dbReference>
<dbReference type="EMBL" id="CAJJDO010000021">
    <property type="protein sequence ID" value="CAD8151522.1"/>
    <property type="molecule type" value="Genomic_DNA"/>
</dbReference>
<name>A0A8S1TK13_9CILI</name>
<evidence type="ECO:0000313" key="2">
    <source>
        <dbReference type="EMBL" id="CAD8151522.1"/>
    </source>
</evidence>
<proteinExistence type="predicted"/>
<evidence type="ECO:0000313" key="1">
    <source>
        <dbReference type="EMBL" id="CAD8151518.1"/>
    </source>
</evidence>
<reference evidence="2" key="1">
    <citation type="submission" date="2021-01" db="EMBL/GenBank/DDBJ databases">
        <authorList>
            <consortium name="Genoscope - CEA"/>
            <person name="William W."/>
        </authorList>
    </citation>
    <scope>NUCLEOTIDE SEQUENCE</scope>
</reference>
<accession>A0A8S1TK13</accession>
<evidence type="ECO:0000313" key="3">
    <source>
        <dbReference type="Proteomes" id="UP000689195"/>
    </source>
</evidence>
<gene>
    <name evidence="1" type="ORF">PPENT_87.1.T0210394</name>
    <name evidence="2" type="ORF">PPENT_87.1.T0210396</name>
</gene>
<dbReference type="Proteomes" id="UP000689195">
    <property type="component" value="Unassembled WGS sequence"/>
</dbReference>
<keyword evidence="3" id="KW-1185">Reference proteome</keyword>
<sequence length="72" mass="9180">MMNQLRLLKLGNGLTWRIEMIHQHQQYFFGEYKHHEMLGRWDYMMRKNDQSFKQTQIIQQYDQQNFQWWGIR</sequence>
<comment type="caution">
    <text evidence="2">The sequence shown here is derived from an EMBL/GenBank/DDBJ whole genome shotgun (WGS) entry which is preliminary data.</text>
</comment>
<protein>
    <submittedName>
        <fullName evidence="2">Uncharacterized protein</fullName>
    </submittedName>
</protein>
<dbReference type="AlphaFoldDB" id="A0A8S1TK13"/>
<organism evidence="2 3">
    <name type="scientific">Paramecium pentaurelia</name>
    <dbReference type="NCBI Taxonomy" id="43138"/>
    <lineage>
        <taxon>Eukaryota</taxon>
        <taxon>Sar</taxon>
        <taxon>Alveolata</taxon>
        <taxon>Ciliophora</taxon>
        <taxon>Intramacronucleata</taxon>
        <taxon>Oligohymenophorea</taxon>
        <taxon>Peniculida</taxon>
        <taxon>Parameciidae</taxon>
        <taxon>Paramecium</taxon>
    </lineage>
</organism>